<name>A0A6C0CAW0_9ZZZZ</name>
<dbReference type="EMBL" id="MN739374">
    <property type="protein sequence ID" value="QHT01487.1"/>
    <property type="molecule type" value="Genomic_DNA"/>
</dbReference>
<proteinExistence type="predicted"/>
<evidence type="ECO:0000313" key="1">
    <source>
        <dbReference type="EMBL" id="QHT01487.1"/>
    </source>
</evidence>
<accession>A0A6C0CAW0</accession>
<sequence length="140" mass="16945">MNFSKICYHDRTTRINNEFVKCVDCGQKIISIQKHIANKTRDDFTRESKVFHKSFDKNFSNEIDFDDEDSKYVRVEYYVDRNRVNNIVVNRLNKYFSNPPKYDVNINDKKTLLTDVQIDRLLRDTNAMRVDEHQFYEQIF</sequence>
<reference evidence="1" key="1">
    <citation type="journal article" date="2020" name="Nature">
        <title>Giant virus diversity and host interactions through global metagenomics.</title>
        <authorList>
            <person name="Schulz F."/>
            <person name="Roux S."/>
            <person name="Paez-Espino D."/>
            <person name="Jungbluth S."/>
            <person name="Walsh D.A."/>
            <person name="Denef V.J."/>
            <person name="McMahon K.D."/>
            <person name="Konstantinidis K.T."/>
            <person name="Eloe-Fadrosh E.A."/>
            <person name="Kyrpides N.C."/>
            <person name="Woyke T."/>
        </authorList>
    </citation>
    <scope>NUCLEOTIDE SEQUENCE</scope>
    <source>
        <strain evidence="1">GVMAG-M-3300020192-26</strain>
    </source>
</reference>
<protein>
    <submittedName>
        <fullName evidence="1">Uncharacterized protein</fullName>
    </submittedName>
</protein>
<dbReference type="AlphaFoldDB" id="A0A6C0CAW0"/>
<organism evidence="1">
    <name type="scientific">viral metagenome</name>
    <dbReference type="NCBI Taxonomy" id="1070528"/>
    <lineage>
        <taxon>unclassified sequences</taxon>
        <taxon>metagenomes</taxon>
        <taxon>organismal metagenomes</taxon>
    </lineage>
</organism>